<proteinExistence type="predicted"/>
<dbReference type="SUPFAM" id="SSF47336">
    <property type="entry name" value="ACP-like"/>
    <property type="match status" value="1"/>
</dbReference>
<name>A0A2M9G573_9PROT</name>
<evidence type="ECO:0000313" key="2">
    <source>
        <dbReference type="Proteomes" id="UP000229498"/>
    </source>
</evidence>
<accession>A0A2M9G573</accession>
<comment type="caution">
    <text evidence="1">The sequence shown here is derived from an EMBL/GenBank/DDBJ whole genome shotgun (WGS) entry which is preliminary data.</text>
</comment>
<dbReference type="InterPro" id="IPR036736">
    <property type="entry name" value="ACP-like_sf"/>
</dbReference>
<dbReference type="EMBL" id="PHIG01000013">
    <property type="protein sequence ID" value="PJK30867.1"/>
    <property type="molecule type" value="Genomic_DNA"/>
</dbReference>
<protein>
    <recommendedName>
        <fullName evidence="3">Acyl carrier protein</fullName>
    </recommendedName>
</protein>
<reference evidence="1 2" key="1">
    <citation type="submission" date="2017-11" db="EMBL/GenBank/DDBJ databases">
        <title>Draft genome sequence of Rhizobiales bacterium SY3-13.</title>
        <authorList>
            <person name="Sun C."/>
        </authorList>
    </citation>
    <scope>NUCLEOTIDE SEQUENCE [LARGE SCALE GENOMIC DNA]</scope>
    <source>
        <strain evidence="1 2">SY3-13</strain>
    </source>
</reference>
<evidence type="ECO:0000313" key="1">
    <source>
        <dbReference type="EMBL" id="PJK30867.1"/>
    </source>
</evidence>
<dbReference type="AlphaFoldDB" id="A0A2M9G573"/>
<organism evidence="1 2">
    <name type="scientific">Minwuia thermotolerans</name>
    <dbReference type="NCBI Taxonomy" id="2056226"/>
    <lineage>
        <taxon>Bacteria</taxon>
        <taxon>Pseudomonadati</taxon>
        <taxon>Pseudomonadota</taxon>
        <taxon>Alphaproteobacteria</taxon>
        <taxon>Minwuiales</taxon>
        <taxon>Minwuiaceae</taxon>
        <taxon>Minwuia</taxon>
    </lineage>
</organism>
<sequence>MQASEWMKHLVEAVVQETGAPADSVTVEATAADIPGWDSLAHVRIMLNLEARAGETVDIDATYTAGSVGELTEILARQDG</sequence>
<evidence type="ECO:0008006" key="3">
    <source>
        <dbReference type="Google" id="ProtNLM"/>
    </source>
</evidence>
<gene>
    <name evidence="1" type="ORF">CVT23_04460</name>
</gene>
<keyword evidence="2" id="KW-1185">Reference proteome</keyword>
<dbReference type="RefSeq" id="WP_109793028.1">
    <property type="nucleotide sequence ID" value="NZ_PHIG01000013.1"/>
</dbReference>
<dbReference type="OrthoDB" id="9811033at2"/>
<dbReference type="Proteomes" id="UP000229498">
    <property type="component" value="Unassembled WGS sequence"/>
</dbReference>
<dbReference type="Gene3D" id="1.10.1200.10">
    <property type="entry name" value="ACP-like"/>
    <property type="match status" value="1"/>
</dbReference>